<evidence type="ECO:0000313" key="4">
    <source>
        <dbReference type="Proteomes" id="UP000634134"/>
    </source>
</evidence>
<dbReference type="Gene3D" id="2.160.20.10">
    <property type="entry name" value="Single-stranded right-handed beta-helix, Pectin lyase-like"/>
    <property type="match status" value="1"/>
</dbReference>
<keyword evidence="4" id="KW-1185">Reference proteome</keyword>
<reference evidence="4" key="1">
    <citation type="submission" date="2023-07" db="EMBL/GenBank/DDBJ databases">
        <title>Dyadobacter sp. nov 'subterranea' isolated from contaminted grondwater.</title>
        <authorList>
            <person name="Szabo I."/>
            <person name="Al-Omari J."/>
            <person name="Szerdahelyi S.G."/>
            <person name="Rado J."/>
        </authorList>
    </citation>
    <scope>NUCLEOTIDE SEQUENCE [LARGE SCALE GENOMIC DNA]</scope>
    <source>
        <strain evidence="4">UP-52</strain>
    </source>
</reference>
<feature type="chain" id="PRO_5046149469" evidence="1">
    <location>
        <begin position="22"/>
        <end position="341"/>
    </location>
</feature>
<protein>
    <submittedName>
        <fullName evidence="3">Right-handed parallel beta-helix repeat-containing protein</fullName>
    </submittedName>
</protein>
<evidence type="ECO:0000259" key="2">
    <source>
        <dbReference type="Pfam" id="PF13229"/>
    </source>
</evidence>
<proteinExistence type="predicted"/>
<dbReference type="InterPro" id="IPR011050">
    <property type="entry name" value="Pectin_lyase_fold/virulence"/>
</dbReference>
<evidence type="ECO:0000313" key="3">
    <source>
        <dbReference type="EMBL" id="MBE9464465.1"/>
    </source>
</evidence>
<dbReference type="InterPro" id="IPR039448">
    <property type="entry name" value="Beta_helix"/>
</dbReference>
<dbReference type="SUPFAM" id="SSF51126">
    <property type="entry name" value="Pectin lyase-like"/>
    <property type="match status" value="1"/>
</dbReference>
<feature type="domain" description="Right handed beta helix" evidence="2">
    <location>
        <begin position="136"/>
        <end position="281"/>
    </location>
</feature>
<gene>
    <name evidence="3" type="ORF">IEE83_21480</name>
</gene>
<feature type="signal peptide" evidence="1">
    <location>
        <begin position="1"/>
        <end position="21"/>
    </location>
</feature>
<comment type="caution">
    <text evidence="3">The sequence shown here is derived from an EMBL/GenBank/DDBJ whole genome shotgun (WGS) entry which is preliminary data.</text>
</comment>
<dbReference type="RefSeq" id="WP_194122528.1">
    <property type="nucleotide sequence ID" value="NZ_JACYGY010000001.1"/>
</dbReference>
<name>A0ABR9WG30_9BACT</name>
<keyword evidence="1" id="KW-0732">Signal</keyword>
<dbReference type="InterPro" id="IPR012334">
    <property type="entry name" value="Pectin_lyas_fold"/>
</dbReference>
<dbReference type="Pfam" id="PF13229">
    <property type="entry name" value="Beta_helix"/>
    <property type="match status" value="1"/>
</dbReference>
<dbReference type="EMBL" id="JACYGY010000001">
    <property type="protein sequence ID" value="MBE9464465.1"/>
    <property type="molecule type" value="Genomic_DNA"/>
</dbReference>
<sequence>MNKVSSLTAILLFLFIQNLSAQTVYVDAIKGNDSGAGTLQAPLSSIQKAVDLVADFTGKEDIHIKLLPGLYLLKDKVVLDKIRNESSWLSIEAAVMPDNPDWEPTKMPVIQSVSSNNSVTQFPHSIGFLIASNNVALKGLKFTGNANPDVKYYYPVNRENESLKGLDISQCYFIGERNSSPIQGSIWAHGAGTHVDHCIFYGCKNALLLFKSISDFSLTNSIIYGAYEAAVWFGPFSSDFVFKNNIVSNCTYFWLRAENTFPKYTFNNSLIINNEGFMGYYAKDGAIPADKNEHTENQIRKSGKLILSEVKTSGLPKDYLNPTKGSAGKELGAGIFINPKN</sequence>
<evidence type="ECO:0000256" key="1">
    <source>
        <dbReference type="SAM" id="SignalP"/>
    </source>
</evidence>
<dbReference type="Proteomes" id="UP000634134">
    <property type="component" value="Unassembled WGS sequence"/>
</dbReference>
<organism evidence="3 4">
    <name type="scientific">Dyadobacter subterraneus</name>
    <dbReference type="NCBI Taxonomy" id="2773304"/>
    <lineage>
        <taxon>Bacteria</taxon>
        <taxon>Pseudomonadati</taxon>
        <taxon>Bacteroidota</taxon>
        <taxon>Cytophagia</taxon>
        <taxon>Cytophagales</taxon>
        <taxon>Spirosomataceae</taxon>
        <taxon>Dyadobacter</taxon>
    </lineage>
</organism>
<accession>A0ABR9WG30</accession>